<evidence type="ECO:0000313" key="2">
    <source>
        <dbReference type="Proteomes" id="UP000014900"/>
    </source>
</evidence>
<dbReference type="KEGG" id="sry:M621_21410"/>
<organism evidence="1 2">
    <name type="scientific">Serratia plymuthica S13</name>
    <dbReference type="NCBI Taxonomy" id="1348660"/>
    <lineage>
        <taxon>Bacteria</taxon>
        <taxon>Pseudomonadati</taxon>
        <taxon>Pseudomonadota</taxon>
        <taxon>Gammaproteobacteria</taxon>
        <taxon>Enterobacterales</taxon>
        <taxon>Yersiniaceae</taxon>
        <taxon>Serratia</taxon>
    </lineage>
</organism>
<dbReference type="PATRIC" id="fig|1348660.3.peg.4206"/>
<accession>S4YR73</accession>
<protein>
    <submittedName>
        <fullName evidence="1">Uncharacterized protein</fullName>
    </submittedName>
</protein>
<dbReference type="HOGENOM" id="CLU_3276565_0_0_6"/>
<dbReference type="AlphaFoldDB" id="S4YR73"/>
<dbReference type="EMBL" id="CP006566">
    <property type="protein sequence ID" value="AGP47309.1"/>
    <property type="molecule type" value="Genomic_DNA"/>
</dbReference>
<name>S4YR73_SERPL</name>
<dbReference type="Proteomes" id="UP000014900">
    <property type="component" value="Chromosome"/>
</dbReference>
<reference evidence="1 2" key="1">
    <citation type="journal article" date="2013" name="Genome Announc.">
        <title>Genome Sequence of Serratia plymuthica Strain S13, an Endophyte with Germination- and Plant-Growth-Promoting Activity from the Flower of Styrian Oil Pumpkin.</title>
        <authorList>
            <person name="Muller H."/>
            <person name="Furnkranz M."/>
            <person name="Grube M."/>
            <person name="Berg G."/>
        </authorList>
    </citation>
    <scope>NUCLEOTIDE SEQUENCE [LARGE SCALE GENOMIC DNA]</scope>
    <source>
        <strain evidence="1">S13</strain>
    </source>
</reference>
<evidence type="ECO:0000313" key="1">
    <source>
        <dbReference type="EMBL" id="AGP47309.1"/>
    </source>
</evidence>
<proteinExistence type="predicted"/>
<sequence>MLKKFSVVKSSAMSANKNKESDFLFYPNPAKTTFFGGLSTV</sequence>
<gene>
    <name evidence="1" type="ORF">M621_21410</name>
</gene>